<dbReference type="GO" id="GO:0003725">
    <property type="term" value="F:double-stranded RNA binding"/>
    <property type="evidence" value="ECO:0007669"/>
    <property type="project" value="TreeGrafter"/>
</dbReference>
<dbReference type="GO" id="GO:0046872">
    <property type="term" value="F:metal ion binding"/>
    <property type="evidence" value="ECO:0007669"/>
    <property type="project" value="UniProtKB-KW"/>
</dbReference>
<feature type="binding site" evidence="15">
    <location>
        <position position="124"/>
    </location>
    <ligand>
        <name>Mg(2+)</name>
        <dbReference type="ChEBI" id="CHEBI:18420"/>
    </ligand>
</feature>
<dbReference type="Proteomes" id="UP001165667">
    <property type="component" value="Unassembled WGS sequence"/>
</dbReference>
<gene>
    <name evidence="15 19" type="primary">rnc</name>
    <name evidence="19" type="ORF">M8523_22080</name>
</gene>
<comment type="cofactor">
    <cofactor evidence="15">
        <name>Mg(2+)</name>
        <dbReference type="ChEBI" id="CHEBI:18420"/>
    </cofactor>
</comment>
<evidence type="ECO:0000256" key="8">
    <source>
        <dbReference type="ARBA" id="ARBA00022694"/>
    </source>
</evidence>
<dbReference type="InterPro" id="IPR014720">
    <property type="entry name" value="dsRBD_dom"/>
</dbReference>
<evidence type="ECO:0000256" key="11">
    <source>
        <dbReference type="ARBA" id="ARBA00022759"/>
    </source>
</evidence>
<feature type="binding site" evidence="15">
    <location>
        <position position="127"/>
    </location>
    <ligand>
        <name>Mg(2+)</name>
        <dbReference type="ChEBI" id="CHEBI:18420"/>
    </ligand>
</feature>
<dbReference type="SUPFAM" id="SSF69065">
    <property type="entry name" value="RNase III domain-like"/>
    <property type="match status" value="1"/>
</dbReference>
<feature type="region of interest" description="Disordered" evidence="16">
    <location>
        <begin position="173"/>
        <end position="221"/>
    </location>
</feature>
<dbReference type="GO" id="GO:0004525">
    <property type="term" value="F:ribonuclease III activity"/>
    <property type="evidence" value="ECO:0007669"/>
    <property type="project" value="UniProtKB-UniRule"/>
</dbReference>
<dbReference type="FunFam" id="3.30.160.20:FF:000003">
    <property type="entry name" value="Ribonuclease 3"/>
    <property type="match status" value="1"/>
</dbReference>
<dbReference type="NCBIfam" id="TIGR02191">
    <property type="entry name" value="RNaseIII"/>
    <property type="match status" value="1"/>
</dbReference>
<evidence type="ECO:0000256" key="1">
    <source>
        <dbReference type="ARBA" id="ARBA00000109"/>
    </source>
</evidence>
<dbReference type="InterPro" id="IPR000999">
    <property type="entry name" value="RNase_III_dom"/>
</dbReference>
<dbReference type="FunFam" id="1.10.1520.10:FF:000001">
    <property type="entry name" value="Ribonuclease 3"/>
    <property type="match status" value="1"/>
</dbReference>
<evidence type="ECO:0000256" key="2">
    <source>
        <dbReference type="ARBA" id="ARBA00004496"/>
    </source>
</evidence>
<dbReference type="Pfam" id="PF14622">
    <property type="entry name" value="Ribonucleas_3_3"/>
    <property type="match status" value="1"/>
</dbReference>
<organism evidence="19 20">
    <name type="scientific">Lichenifustis flavocetrariae</name>
    <dbReference type="NCBI Taxonomy" id="2949735"/>
    <lineage>
        <taxon>Bacteria</taxon>
        <taxon>Pseudomonadati</taxon>
        <taxon>Pseudomonadota</taxon>
        <taxon>Alphaproteobacteria</taxon>
        <taxon>Hyphomicrobiales</taxon>
        <taxon>Lichenihabitantaceae</taxon>
        <taxon>Lichenifustis</taxon>
    </lineage>
</organism>
<dbReference type="GO" id="GO:0006364">
    <property type="term" value="P:rRNA processing"/>
    <property type="evidence" value="ECO:0007669"/>
    <property type="project" value="UniProtKB-UniRule"/>
</dbReference>
<proteinExistence type="inferred from homology"/>
<sequence>MTNSATASDLGEIEARVGHVFRDVALLQQALTHISALPADRSRVGSYQRLEFLGDRVLGLVVSAMLFEAFPAAEEGEMSRRLAALVRRETCAEVAREWDVGVAMILGDSEAGAGGREKPAILSDICEAVIGAVFLDAGFEAAALIVQKAWVERMRQPSRPLQDPKTALQEWAQGRGRPTPLYRETARSGPAHSPQFTLSVTVEGFEPASGTGTSKRNAEQVAAESFLRREGLLAPSPDPKVSH</sequence>
<evidence type="ECO:0000256" key="9">
    <source>
        <dbReference type="ARBA" id="ARBA00022722"/>
    </source>
</evidence>
<evidence type="ECO:0000313" key="19">
    <source>
        <dbReference type="EMBL" id="MCW6510707.1"/>
    </source>
</evidence>
<evidence type="ECO:0000256" key="12">
    <source>
        <dbReference type="ARBA" id="ARBA00022801"/>
    </source>
</evidence>
<evidence type="ECO:0000256" key="14">
    <source>
        <dbReference type="ARBA" id="ARBA00022884"/>
    </source>
</evidence>
<protein>
    <recommendedName>
        <fullName evidence="15">Ribonuclease 3</fullName>
        <ecNumber evidence="15">3.1.26.3</ecNumber>
    </recommendedName>
    <alternativeName>
        <fullName evidence="15">Ribonuclease III</fullName>
        <shortName evidence="15">RNase III</shortName>
    </alternativeName>
</protein>
<dbReference type="GO" id="GO:0019843">
    <property type="term" value="F:rRNA binding"/>
    <property type="evidence" value="ECO:0007669"/>
    <property type="project" value="UniProtKB-KW"/>
</dbReference>
<comment type="catalytic activity">
    <reaction evidence="1 15">
        <text>Endonucleolytic cleavage to 5'-phosphomonoester.</text>
        <dbReference type="EC" id="3.1.26.3"/>
    </reaction>
</comment>
<dbReference type="GO" id="GO:0008033">
    <property type="term" value="P:tRNA processing"/>
    <property type="evidence" value="ECO:0007669"/>
    <property type="project" value="UniProtKB-KW"/>
</dbReference>
<keyword evidence="11 15" id="KW-0255">Endonuclease</keyword>
<accession>A0AA41Z7J4</accession>
<dbReference type="SMART" id="SM00535">
    <property type="entry name" value="RIBOc"/>
    <property type="match status" value="1"/>
</dbReference>
<dbReference type="SMART" id="SM00358">
    <property type="entry name" value="DSRM"/>
    <property type="match status" value="1"/>
</dbReference>
<keyword evidence="12 15" id="KW-0378">Hydrolase</keyword>
<dbReference type="PROSITE" id="PS00517">
    <property type="entry name" value="RNASE_3_1"/>
    <property type="match status" value="1"/>
</dbReference>
<dbReference type="Gene3D" id="3.30.160.20">
    <property type="match status" value="1"/>
</dbReference>
<dbReference type="HAMAP" id="MF_00104">
    <property type="entry name" value="RNase_III"/>
    <property type="match status" value="1"/>
</dbReference>
<dbReference type="PROSITE" id="PS50137">
    <property type="entry name" value="DS_RBD"/>
    <property type="match status" value="1"/>
</dbReference>
<evidence type="ECO:0000256" key="5">
    <source>
        <dbReference type="ARBA" id="ARBA00022490"/>
    </source>
</evidence>
<evidence type="ECO:0000256" key="13">
    <source>
        <dbReference type="ARBA" id="ARBA00022842"/>
    </source>
</evidence>
<keyword evidence="14 15" id="KW-0694">RNA-binding</keyword>
<keyword evidence="6 15" id="KW-0698">rRNA processing</keyword>
<dbReference type="InterPro" id="IPR036389">
    <property type="entry name" value="RNase_III_sf"/>
</dbReference>
<dbReference type="RefSeq" id="WP_282587080.1">
    <property type="nucleotide sequence ID" value="NZ_JAMOIM010000017.1"/>
</dbReference>
<dbReference type="GO" id="GO:0010468">
    <property type="term" value="P:regulation of gene expression"/>
    <property type="evidence" value="ECO:0007669"/>
    <property type="project" value="TreeGrafter"/>
</dbReference>
<dbReference type="Gene3D" id="1.10.1520.10">
    <property type="entry name" value="Ribonuclease III domain"/>
    <property type="match status" value="1"/>
</dbReference>
<keyword evidence="7 15" id="KW-0507">mRNA processing</keyword>
<feature type="domain" description="RNase III" evidence="18">
    <location>
        <begin position="10"/>
        <end position="138"/>
    </location>
</feature>
<keyword evidence="5 15" id="KW-0963">Cytoplasm</keyword>
<evidence type="ECO:0000256" key="3">
    <source>
        <dbReference type="ARBA" id="ARBA00010183"/>
    </source>
</evidence>
<dbReference type="GO" id="GO:0042802">
    <property type="term" value="F:identical protein binding"/>
    <property type="evidence" value="ECO:0007669"/>
    <property type="project" value="UniProtKB-ARBA"/>
</dbReference>
<dbReference type="EMBL" id="JAMOIM010000017">
    <property type="protein sequence ID" value="MCW6510707.1"/>
    <property type="molecule type" value="Genomic_DNA"/>
</dbReference>
<dbReference type="PANTHER" id="PTHR11207">
    <property type="entry name" value="RIBONUCLEASE III"/>
    <property type="match status" value="1"/>
</dbReference>
<comment type="subunit">
    <text evidence="4 15">Homodimer.</text>
</comment>
<dbReference type="PROSITE" id="PS50142">
    <property type="entry name" value="RNASE_3_2"/>
    <property type="match status" value="1"/>
</dbReference>
<comment type="caution">
    <text evidence="19">The sequence shown here is derived from an EMBL/GenBank/DDBJ whole genome shotgun (WGS) entry which is preliminary data.</text>
</comment>
<dbReference type="GO" id="GO:0006397">
    <property type="term" value="P:mRNA processing"/>
    <property type="evidence" value="ECO:0007669"/>
    <property type="project" value="UniProtKB-UniRule"/>
</dbReference>
<reference evidence="19" key="1">
    <citation type="submission" date="2022-05" db="EMBL/GenBank/DDBJ databases">
        <authorList>
            <person name="Pankratov T."/>
        </authorList>
    </citation>
    <scope>NUCLEOTIDE SEQUENCE</scope>
    <source>
        <strain evidence="19">BP6-180914</strain>
    </source>
</reference>
<dbReference type="GO" id="GO:0005737">
    <property type="term" value="C:cytoplasm"/>
    <property type="evidence" value="ECO:0007669"/>
    <property type="project" value="UniProtKB-SubCell"/>
</dbReference>
<name>A0AA41Z7J4_9HYPH</name>
<keyword evidence="10 15" id="KW-0479">Metal-binding</keyword>
<dbReference type="AlphaFoldDB" id="A0AA41Z7J4"/>
<feature type="active site" evidence="15">
    <location>
        <position position="55"/>
    </location>
</feature>
<evidence type="ECO:0000259" key="18">
    <source>
        <dbReference type="PROSITE" id="PS50142"/>
    </source>
</evidence>
<evidence type="ECO:0000256" key="7">
    <source>
        <dbReference type="ARBA" id="ARBA00022664"/>
    </source>
</evidence>
<dbReference type="Pfam" id="PF00035">
    <property type="entry name" value="dsrm"/>
    <property type="match status" value="1"/>
</dbReference>
<keyword evidence="15" id="KW-0699">rRNA-binding</keyword>
<dbReference type="CDD" id="cd00593">
    <property type="entry name" value="RIBOc"/>
    <property type="match status" value="1"/>
</dbReference>
<evidence type="ECO:0000259" key="17">
    <source>
        <dbReference type="PROSITE" id="PS50137"/>
    </source>
</evidence>
<feature type="binding site" evidence="15">
    <location>
        <position position="51"/>
    </location>
    <ligand>
        <name>Mg(2+)</name>
        <dbReference type="ChEBI" id="CHEBI:18420"/>
    </ligand>
</feature>
<comment type="similarity">
    <text evidence="3">Belongs to the ribonuclease III family.</text>
</comment>
<dbReference type="InterPro" id="IPR011907">
    <property type="entry name" value="RNase_III"/>
</dbReference>
<keyword evidence="20" id="KW-1185">Reference proteome</keyword>
<evidence type="ECO:0000256" key="4">
    <source>
        <dbReference type="ARBA" id="ARBA00011738"/>
    </source>
</evidence>
<evidence type="ECO:0000256" key="15">
    <source>
        <dbReference type="HAMAP-Rule" id="MF_00104"/>
    </source>
</evidence>
<dbReference type="EC" id="3.1.26.3" evidence="15"/>
<keyword evidence="13 15" id="KW-0460">Magnesium</keyword>
<dbReference type="PANTHER" id="PTHR11207:SF0">
    <property type="entry name" value="RIBONUCLEASE 3"/>
    <property type="match status" value="1"/>
</dbReference>
<evidence type="ECO:0000313" key="20">
    <source>
        <dbReference type="Proteomes" id="UP001165667"/>
    </source>
</evidence>
<feature type="active site" evidence="15">
    <location>
        <position position="127"/>
    </location>
</feature>
<dbReference type="CDD" id="cd10845">
    <property type="entry name" value="DSRM_RNAse_III_family"/>
    <property type="match status" value="1"/>
</dbReference>
<evidence type="ECO:0000256" key="16">
    <source>
        <dbReference type="SAM" id="MobiDB-lite"/>
    </source>
</evidence>
<evidence type="ECO:0000256" key="10">
    <source>
        <dbReference type="ARBA" id="ARBA00022723"/>
    </source>
</evidence>
<dbReference type="SUPFAM" id="SSF54768">
    <property type="entry name" value="dsRNA-binding domain-like"/>
    <property type="match status" value="1"/>
</dbReference>
<keyword evidence="8 15" id="KW-0819">tRNA processing</keyword>
<comment type="function">
    <text evidence="15">Digests double-stranded RNA. Involved in the processing of primary rRNA transcript to yield the immediate precursors to the large and small rRNAs (23S and 16S). Processes some mRNAs, and tRNAs when they are encoded in the rRNA operon. Processes pre-crRNA and tracrRNA of type II CRISPR loci if present in the organism.</text>
</comment>
<evidence type="ECO:0000256" key="6">
    <source>
        <dbReference type="ARBA" id="ARBA00022552"/>
    </source>
</evidence>
<keyword evidence="9 15" id="KW-0540">Nuclease</keyword>
<feature type="domain" description="DRBM" evidence="17">
    <location>
        <begin position="163"/>
        <end position="232"/>
    </location>
</feature>
<comment type="subcellular location">
    <subcellularLocation>
        <location evidence="2 15">Cytoplasm</location>
    </subcellularLocation>
</comment>